<feature type="region of interest" description="Disordered" evidence="1">
    <location>
        <begin position="18"/>
        <end position="81"/>
    </location>
</feature>
<accession>A0A834HYR3</accession>
<protein>
    <submittedName>
        <fullName evidence="2">Uncharacterized protein</fullName>
    </submittedName>
</protein>
<reference evidence="2" key="1">
    <citation type="submission" date="2020-08" db="EMBL/GenBank/DDBJ databases">
        <title>Genome sequencing and assembly of the red palm weevil Rhynchophorus ferrugineus.</title>
        <authorList>
            <person name="Dias G.B."/>
            <person name="Bergman C.M."/>
            <person name="Manee M."/>
        </authorList>
    </citation>
    <scope>NUCLEOTIDE SEQUENCE</scope>
    <source>
        <strain evidence="2">AA-2017</strain>
        <tissue evidence="2">Whole larva</tissue>
    </source>
</reference>
<evidence type="ECO:0000313" key="2">
    <source>
        <dbReference type="EMBL" id="KAF7271085.1"/>
    </source>
</evidence>
<comment type="caution">
    <text evidence="2">The sequence shown here is derived from an EMBL/GenBank/DDBJ whole genome shotgun (WGS) entry which is preliminary data.</text>
</comment>
<dbReference type="EMBL" id="JAACXV010014019">
    <property type="protein sequence ID" value="KAF7271085.1"/>
    <property type="molecule type" value="Genomic_DNA"/>
</dbReference>
<dbReference type="AlphaFoldDB" id="A0A834HYR3"/>
<organism evidence="2 3">
    <name type="scientific">Rhynchophorus ferrugineus</name>
    <name type="common">Red palm weevil</name>
    <name type="synonym">Curculio ferrugineus</name>
    <dbReference type="NCBI Taxonomy" id="354439"/>
    <lineage>
        <taxon>Eukaryota</taxon>
        <taxon>Metazoa</taxon>
        <taxon>Ecdysozoa</taxon>
        <taxon>Arthropoda</taxon>
        <taxon>Hexapoda</taxon>
        <taxon>Insecta</taxon>
        <taxon>Pterygota</taxon>
        <taxon>Neoptera</taxon>
        <taxon>Endopterygota</taxon>
        <taxon>Coleoptera</taxon>
        <taxon>Polyphaga</taxon>
        <taxon>Cucujiformia</taxon>
        <taxon>Curculionidae</taxon>
        <taxon>Dryophthorinae</taxon>
        <taxon>Rhynchophorus</taxon>
    </lineage>
</organism>
<sequence length="151" mass="16636">MKSICVIYEHIAVNASCGRSDPNVRIESSTGRGDSTRRRPPISPDNPSYSLPESLGPPNATPLPPPPSHTPDHFFCNETAGANRTVRKPEALSSVVDHGLRSEVGVVRTDAGKALSPLFRRFSRHPRPPSSCYVFRHIVTENKLLKKNEDK</sequence>
<dbReference type="Proteomes" id="UP000625711">
    <property type="component" value="Unassembled WGS sequence"/>
</dbReference>
<evidence type="ECO:0000256" key="1">
    <source>
        <dbReference type="SAM" id="MobiDB-lite"/>
    </source>
</evidence>
<evidence type="ECO:0000313" key="3">
    <source>
        <dbReference type="Proteomes" id="UP000625711"/>
    </source>
</evidence>
<feature type="compositionally biased region" description="Pro residues" evidence="1">
    <location>
        <begin position="59"/>
        <end position="69"/>
    </location>
</feature>
<gene>
    <name evidence="2" type="ORF">GWI33_015991</name>
</gene>
<keyword evidence="3" id="KW-1185">Reference proteome</keyword>
<name>A0A834HYR3_RHYFE</name>
<proteinExistence type="predicted"/>